<comment type="caution">
    <text evidence="1">The sequence shown here is derived from an EMBL/GenBank/DDBJ whole genome shotgun (WGS) entry which is preliminary data.</text>
</comment>
<evidence type="ECO:0000313" key="1">
    <source>
        <dbReference type="EMBL" id="KII74102.1"/>
    </source>
</evidence>
<accession>A0A0C2NJD0</accession>
<proteinExistence type="predicted"/>
<dbReference type="Proteomes" id="UP000031668">
    <property type="component" value="Unassembled WGS sequence"/>
</dbReference>
<gene>
    <name evidence="1" type="ORF">RF11_08480</name>
</gene>
<dbReference type="EMBL" id="JWZT01000542">
    <property type="protein sequence ID" value="KII74102.1"/>
    <property type="molecule type" value="Genomic_DNA"/>
</dbReference>
<dbReference type="InterPro" id="IPR036397">
    <property type="entry name" value="RNaseH_sf"/>
</dbReference>
<protein>
    <recommendedName>
        <fullName evidence="3">Tc1-like transposase DDE domain-containing protein</fullName>
    </recommendedName>
</protein>
<dbReference type="GO" id="GO:0003676">
    <property type="term" value="F:nucleic acid binding"/>
    <property type="evidence" value="ECO:0007669"/>
    <property type="project" value="InterPro"/>
</dbReference>
<evidence type="ECO:0008006" key="3">
    <source>
        <dbReference type="Google" id="ProtNLM"/>
    </source>
</evidence>
<keyword evidence="2" id="KW-1185">Reference proteome</keyword>
<evidence type="ECO:0000313" key="2">
    <source>
        <dbReference type="Proteomes" id="UP000031668"/>
    </source>
</evidence>
<dbReference type="OrthoDB" id="6021308at2759"/>
<name>A0A0C2NJD0_THEKT</name>
<reference evidence="1 2" key="1">
    <citation type="journal article" date="2014" name="Genome Biol. Evol.">
        <title>The genome of the myxosporean Thelohanellus kitauei shows adaptations to nutrient acquisition within its fish host.</title>
        <authorList>
            <person name="Yang Y."/>
            <person name="Xiong J."/>
            <person name="Zhou Z."/>
            <person name="Huo F."/>
            <person name="Miao W."/>
            <person name="Ran C."/>
            <person name="Liu Y."/>
            <person name="Zhang J."/>
            <person name="Feng J."/>
            <person name="Wang M."/>
            <person name="Wang M."/>
            <person name="Wang L."/>
            <person name="Yao B."/>
        </authorList>
    </citation>
    <scope>NUCLEOTIDE SEQUENCE [LARGE SCALE GENOMIC DNA]</scope>
    <source>
        <strain evidence="1">Wuqing</strain>
    </source>
</reference>
<organism evidence="1 2">
    <name type="scientific">Thelohanellus kitauei</name>
    <name type="common">Myxosporean</name>
    <dbReference type="NCBI Taxonomy" id="669202"/>
    <lineage>
        <taxon>Eukaryota</taxon>
        <taxon>Metazoa</taxon>
        <taxon>Cnidaria</taxon>
        <taxon>Myxozoa</taxon>
        <taxon>Myxosporea</taxon>
        <taxon>Bivalvulida</taxon>
        <taxon>Platysporina</taxon>
        <taxon>Myxobolidae</taxon>
        <taxon>Thelohanellus</taxon>
    </lineage>
</organism>
<dbReference type="Gene3D" id="3.30.420.10">
    <property type="entry name" value="Ribonuclease H-like superfamily/Ribonuclease H"/>
    <property type="match status" value="1"/>
</dbReference>
<dbReference type="AlphaFoldDB" id="A0A0C2NJD0"/>
<sequence>MKRDSICTLDDVMAEVKEANLHVREVFKSQGYRIVILPPNSRQFNPIELLFLNWKNIIKSGMTIFDGNTLLTTISAASTQISGNDCAGLIREATRFASQALQISSIYYLPNMFFPWEYY</sequence>